<dbReference type="RefSeq" id="WP_094409637.1">
    <property type="nucleotide sequence ID" value="NZ_BMJZ01000002.1"/>
</dbReference>
<keyword evidence="1" id="KW-1133">Transmembrane helix</keyword>
<evidence type="ECO:0008006" key="4">
    <source>
        <dbReference type="Google" id="ProtNLM"/>
    </source>
</evidence>
<keyword evidence="1" id="KW-0812">Transmembrane</keyword>
<keyword evidence="3" id="KW-1185">Reference proteome</keyword>
<dbReference type="AlphaFoldDB" id="A0A255XNR6"/>
<feature type="transmembrane region" description="Helical" evidence="1">
    <location>
        <begin position="37"/>
        <end position="60"/>
    </location>
</feature>
<gene>
    <name evidence="2" type="ORF">CHR90_14015</name>
</gene>
<feature type="transmembrane region" description="Helical" evidence="1">
    <location>
        <begin position="72"/>
        <end position="92"/>
    </location>
</feature>
<dbReference type="Proteomes" id="UP000216361">
    <property type="component" value="Unassembled WGS sequence"/>
</dbReference>
<feature type="transmembrane region" description="Helical" evidence="1">
    <location>
        <begin position="121"/>
        <end position="145"/>
    </location>
</feature>
<reference evidence="2 3" key="1">
    <citation type="submission" date="2017-07" db="EMBL/GenBank/DDBJ databases">
        <title>Elstera cyanobacteriorum sp. nov., a novel bacterium isolated from cyanobacterial aggregates in a eutrophic lake.</title>
        <authorList>
            <person name="Cai H."/>
        </authorList>
    </citation>
    <scope>NUCLEOTIDE SEQUENCE [LARGE SCALE GENOMIC DNA]</scope>
    <source>
        <strain evidence="2 3">TH019</strain>
    </source>
</reference>
<accession>A0A255XNR6</accession>
<keyword evidence="1" id="KW-0472">Membrane</keyword>
<organism evidence="2 3">
    <name type="scientific">Elstera cyanobacteriorum</name>
    <dbReference type="NCBI Taxonomy" id="2022747"/>
    <lineage>
        <taxon>Bacteria</taxon>
        <taxon>Pseudomonadati</taxon>
        <taxon>Pseudomonadota</taxon>
        <taxon>Alphaproteobacteria</taxon>
        <taxon>Rhodospirillales</taxon>
        <taxon>Rhodospirillaceae</taxon>
        <taxon>Elstera</taxon>
    </lineage>
</organism>
<evidence type="ECO:0000313" key="3">
    <source>
        <dbReference type="Proteomes" id="UP000216361"/>
    </source>
</evidence>
<comment type="caution">
    <text evidence="2">The sequence shown here is derived from an EMBL/GenBank/DDBJ whole genome shotgun (WGS) entry which is preliminary data.</text>
</comment>
<dbReference type="Pfam" id="PF10688">
    <property type="entry name" value="Imp-YgjV"/>
    <property type="match status" value="1"/>
</dbReference>
<sequence>MLAEALGTAAFSLGFVWPVVRNRRVLLLVQATASLLWAAHYASLGAGAYTGAVMCLLCVLQALTASQKQARWAQVIFWLTIPVMVAFVAATWAGPQSAGAAFGLLVSALGRWETHPIRMRLLFMLAIAGWSSHNLLVGSFFALAADTQTLLSNSIGIYRERRAGGSLREALRPLTTWMGLRPAAVRA</sequence>
<protein>
    <recommendedName>
        <fullName evidence="4">YgjV family protein</fullName>
    </recommendedName>
</protein>
<proteinExistence type="predicted"/>
<evidence type="ECO:0000256" key="1">
    <source>
        <dbReference type="SAM" id="Phobius"/>
    </source>
</evidence>
<dbReference type="EMBL" id="NOXS01000033">
    <property type="protein sequence ID" value="OYQ18075.1"/>
    <property type="molecule type" value="Genomic_DNA"/>
</dbReference>
<dbReference type="InterPro" id="IPR019629">
    <property type="entry name" value="Uncharacterised_HI1736/YgjV"/>
</dbReference>
<evidence type="ECO:0000313" key="2">
    <source>
        <dbReference type="EMBL" id="OYQ18075.1"/>
    </source>
</evidence>
<dbReference type="OrthoDB" id="7510952at2"/>
<name>A0A255XNR6_9PROT</name>